<comment type="subcellular location">
    <subcellularLocation>
        <location evidence="6">Cell membrane</location>
        <topology evidence="6">Single-pass membrane protein</topology>
    </subcellularLocation>
</comment>
<dbReference type="NCBIfam" id="TIGR01947">
    <property type="entry name" value="rnfG"/>
    <property type="match status" value="1"/>
</dbReference>
<evidence type="ECO:0000313" key="9">
    <source>
        <dbReference type="EMBL" id="CEA16426.1"/>
    </source>
</evidence>
<dbReference type="AlphaFoldDB" id="A0A098C1Y5"/>
<protein>
    <recommendedName>
        <fullName evidence="6">Ion-translocating oxidoreductase complex subunit G</fullName>
        <ecNumber evidence="6">7.-.-.-</ecNumber>
    </recommendedName>
    <alternativeName>
        <fullName evidence="6">Rnf electron transport complex subunit G</fullName>
    </alternativeName>
</protein>
<comment type="function">
    <text evidence="6">Part of a membrane-bound complex that couples electron transfer with translocation of ions across the membrane.</text>
</comment>
<feature type="domain" description="FMN-binding" evidence="8">
    <location>
        <begin position="97"/>
        <end position="189"/>
    </location>
</feature>
<reference evidence="9 10" key="1">
    <citation type="submission" date="2014-08" db="EMBL/GenBank/DDBJ databases">
        <authorList>
            <person name="Wibberg D."/>
        </authorList>
    </citation>
    <scope>NUCLEOTIDE SEQUENCE [LARGE SCALE GENOMIC DNA]</scope>
    <source>
        <strain evidence="10">ING2-E5B</strain>
    </source>
</reference>
<accession>A0A098C1Y5</accession>
<dbReference type="Proteomes" id="UP000032417">
    <property type="component" value="Chromosome 1"/>
</dbReference>
<dbReference type="EC" id="7.-.-.-" evidence="6"/>
<evidence type="ECO:0000313" key="10">
    <source>
        <dbReference type="Proteomes" id="UP000032417"/>
    </source>
</evidence>
<feature type="modified residue" description="FMN phosphoryl threonine" evidence="6">
    <location>
        <position position="172"/>
    </location>
</feature>
<comment type="subunit">
    <text evidence="6">The complex is composed of six subunits: RnfA, RnfB, RnfC, RnfD, RnfE and RnfG.</text>
</comment>
<dbReference type="InterPro" id="IPR010209">
    <property type="entry name" value="Ion_transpt_RnfG/RsxG"/>
</dbReference>
<dbReference type="PANTHER" id="PTHR36118:SF1">
    <property type="entry name" value="ION-TRANSLOCATING OXIDOREDUCTASE COMPLEX SUBUNIT G"/>
    <property type="match status" value="1"/>
</dbReference>
<keyword evidence="4 6" id="KW-0288">FMN</keyword>
<evidence type="ECO:0000256" key="7">
    <source>
        <dbReference type="SAM" id="MobiDB-lite"/>
    </source>
</evidence>
<evidence type="ECO:0000256" key="4">
    <source>
        <dbReference type="ARBA" id="ARBA00022643"/>
    </source>
</evidence>
<dbReference type="SMART" id="SM00900">
    <property type="entry name" value="FMN_bind"/>
    <property type="match status" value="1"/>
</dbReference>
<dbReference type="PATRIC" id="fig|1562970.3.peg.1668"/>
<dbReference type="GO" id="GO:0009055">
    <property type="term" value="F:electron transfer activity"/>
    <property type="evidence" value="ECO:0007669"/>
    <property type="project" value="InterPro"/>
</dbReference>
<keyword evidence="3 6" id="KW-0285">Flavoprotein</keyword>
<dbReference type="STRING" id="1562970.ING2E5B_1679"/>
<proteinExistence type="inferred from homology"/>
<dbReference type="HOGENOM" id="CLU_077882_1_1_10"/>
<keyword evidence="10" id="KW-1185">Reference proteome</keyword>
<keyword evidence="6" id="KW-1278">Translocase</keyword>
<feature type="region of interest" description="Disordered" evidence="7">
    <location>
        <begin position="193"/>
        <end position="225"/>
    </location>
</feature>
<organism evidence="9 10">
    <name type="scientific">Fermentimonas caenicola</name>
    <dbReference type="NCBI Taxonomy" id="1562970"/>
    <lineage>
        <taxon>Bacteria</taxon>
        <taxon>Pseudomonadati</taxon>
        <taxon>Bacteroidota</taxon>
        <taxon>Bacteroidia</taxon>
        <taxon>Bacteroidales</taxon>
        <taxon>Dysgonomonadaceae</taxon>
        <taxon>Fermentimonas</taxon>
    </lineage>
</organism>
<dbReference type="InterPro" id="IPR007329">
    <property type="entry name" value="FMN-bd"/>
</dbReference>
<keyword evidence="6" id="KW-0812">Transmembrane</keyword>
<gene>
    <name evidence="6" type="primary">rnfG</name>
    <name evidence="9" type="ORF">ING2E5B_1679</name>
</gene>
<evidence type="ECO:0000259" key="8">
    <source>
        <dbReference type="SMART" id="SM00900"/>
    </source>
</evidence>
<keyword evidence="1 6" id="KW-0813">Transport</keyword>
<comment type="cofactor">
    <cofactor evidence="6">
        <name>FMN</name>
        <dbReference type="ChEBI" id="CHEBI:58210"/>
    </cofactor>
</comment>
<keyword evidence="6" id="KW-1133">Transmembrane helix</keyword>
<dbReference type="PIRSF" id="PIRSF006091">
    <property type="entry name" value="E_trnsport_RnfG"/>
    <property type="match status" value="1"/>
</dbReference>
<dbReference type="GO" id="GO:0005886">
    <property type="term" value="C:plasma membrane"/>
    <property type="evidence" value="ECO:0007669"/>
    <property type="project" value="UniProtKB-SubCell"/>
</dbReference>
<name>A0A098C1Y5_9BACT</name>
<dbReference type="PANTHER" id="PTHR36118">
    <property type="entry name" value="ION-TRANSLOCATING OXIDOREDUCTASE COMPLEX SUBUNIT G"/>
    <property type="match status" value="1"/>
</dbReference>
<dbReference type="KEGG" id="pbt:ING2E5B_1679"/>
<dbReference type="HAMAP" id="MF_00479">
    <property type="entry name" value="RsxG_RnfG"/>
    <property type="match status" value="1"/>
</dbReference>
<comment type="similarity">
    <text evidence="6">Belongs to the RnfG family.</text>
</comment>
<dbReference type="GO" id="GO:0022900">
    <property type="term" value="P:electron transport chain"/>
    <property type="evidence" value="ECO:0007669"/>
    <property type="project" value="UniProtKB-UniRule"/>
</dbReference>
<dbReference type="Pfam" id="PF04205">
    <property type="entry name" value="FMN_bind"/>
    <property type="match status" value="1"/>
</dbReference>
<sequence>MAKLKSTFKNMFLSLFLICLTVAILLAQVNKLTAEPIAAAKAMKLQNAIGVVVPEFDNNPVEEAYLMADGSGDSLLVYPAKKGDEIVGYAINSNASGFGGEIQIIVGFDNKDKILNYAILQHAETPGLGSKMDVWFKDSAKPSQSIINRNLSEGLLSVSKDGGEIDAITASTITSRAFLEAVNRAYTAYTNSNVDTTTGATDSTWDNENNSTEEVELTEEEISNE</sequence>
<evidence type="ECO:0000256" key="2">
    <source>
        <dbReference type="ARBA" id="ARBA00022553"/>
    </source>
</evidence>
<feature type="compositionally biased region" description="Polar residues" evidence="7">
    <location>
        <begin position="193"/>
        <end position="206"/>
    </location>
</feature>
<feature type="compositionally biased region" description="Acidic residues" evidence="7">
    <location>
        <begin position="211"/>
        <end position="225"/>
    </location>
</feature>
<dbReference type="EMBL" id="LN515532">
    <property type="protein sequence ID" value="CEA16426.1"/>
    <property type="molecule type" value="Genomic_DNA"/>
</dbReference>
<dbReference type="GO" id="GO:0010181">
    <property type="term" value="F:FMN binding"/>
    <property type="evidence" value="ECO:0007669"/>
    <property type="project" value="InterPro"/>
</dbReference>
<keyword evidence="6" id="KW-0472">Membrane</keyword>
<keyword evidence="6" id="KW-1003">Cell membrane</keyword>
<keyword evidence="2 6" id="KW-0597">Phosphoprotein</keyword>
<keyword evidence="5 6" id="KW-0249">Electron transport</keyword>
<evidence type="ECO:0000256" key="1">
    <source>
        <dbReference type="ARBA" id="ARBA00022448"/>
    </source>
</evidence>
<evidence type="ECO:0000256" key="3">
    <source>
        <dbReference type="ARBA" id="ARBA00022630"/>
    </source>
</evidence>
<evidence type="ECO:0000256" key="6">
    <source>
        <dbReference type="HAMAP-Rule" id="MF_00479"/>
    </source>
</evidence>
<evidence type="ECO:0000256" key="5">
    <source>
        <dbReference type="ARBA" id="ARBA00022982"/>
    </source>
</evidence>
<dbReference type="OrthoDB" id="9794010at2"/>